<dbReference type="Gene3D" id="3.60.10.10">
    <property type="entry name" value="Endonuclease/exonuclease/phosphatase"/>
    <property type="match status" value="1"/>
</dbReference>
<feature type="region of interest" description="Disordered" evidence="1">
    <location>
        <begin position="1"/>
        <end position="20"/>
    </location>
</feature>
<feature type="region of interest" description="Disordered" evidence="1">
    <location>
        <begin position="464"/>
        <end position="487"/>
    </location>
</feature>
<feature type="domain" description="Reverse transcriptase" evidence="2">
    <location>
        <begin position="535"/>
        <end position="808"/>
    </location>
</feature>
<dbReference type="OrthoDB" id="6156371at2759"/>
<evidence type="ECO:0000313" key="3">
    <source>
        <dbReference type="EMBL" id="ALX81665.1"/>
    </source>
</evidence>
<dbReference type="Pfam" id="PF00078">
    <property type="entry name" value="RVT_1"/>
    <property type="match status" value="1"/>
</dbReference>
<dbReference type="SUPFAM" id="SSF56672">
    <property type="entry name" value="DNA/RNA polymerases"/>
    <property type="match status" value="1"/>
</dbReference>
<protein>
    <submittedName>
        <fullName evidence="3">Reverse transcriptase</fullName>
    </submittedName>
</protein>
<keyword evidence="3" id="KW-0695">RNA-directed DNA polymerase</keyword>
<reference evidence="3" key="1">
    <citation type="journal article" date="2014" name="BMC Genomics">
        <title>The draft genome of the pest tephritid fruit fly Bactrocera tryoni: resources for the genomic analysis of hybridising species.</title>
        <authorList>
            <person name="Gilchrist A.S."/>
            <person name="Shearman D.C."/>
            <person name="Frommer M."/>
            <person name="Raphael K.A."/>
            <person name="Deshpande N.P."/>
            <person name="Wilkins M.R."/>
            <person name="Sherwin W.B."/>
            <person name="Sved J.A."/>
        </authorList>
    </citation>
    <scope>NUCLEOTIDE SEQUENCE</scope>
    <source>
        <strain evidence="3">Bent wings</strain>
    </source>
</reference>
<dbReference type="InterPro" id="IPR005135">
    <property type="entry name" value="Endo/exonuclease/phosphatase"/>
</dbReference>
<dbReference type="PROSITE" id="PS50878">
    <property type="entry name" value="RT_POL"/>
    <property type="match status" value="1"/>
</dbReference>
<dbReference type="InterPro" id="IPR043502">
    <property type="entry name" value="DNA/RNA_pol_sf"/>
</dbReference>
<keyword evidence="3" id="KW-0548">Nucleotidyltransferase</keyword>
<dbReference type="CDD" id="cd01650">
    <property type="entry name" value="RT_nLTR_like"/>
    <property type="match status" value="1"/>
</dbReference>
<dbReference type="PANTHER" id="PTHR47027">
    <property type="entry name" value="REVERSE TRANSCRIPTASE DOMAIN-CONTAINING PROTEIN"/>
    <property type="match status" value="1"/>
</dbReference>
<dbReference type="InterPro" id="IPR000477">
    <property type="entry name" value="RT_dom"/>
</dbReference>
<dbReference type="EMBL" id="KU311054">
    <property type="protein sequence ID" value="ALX81665.1"/>
    <property type="molecule type" value="Genomic_DNA"/>
</dbReference>
<evidence type="ECO:0000259" key="2">
    <source>
        <dbReference type="PROSITE" id="PS50878"/>
    </source>
</evidence>
<dbReference type="AlphaFoldDB" id="A0A0U4HM41"/>
<dbReference type="Pfam" id="PF03372">
    <property type="entry name" value="Exo_endo_phos"/>
    <property type="match status" value="1"/>
</dbReference>
<feature type="compositionally biased region" description="Basic and acidic residues" evidence="1">
    <location>
        <begin position="8"/>
        <end position="20"/>
    </location>
</feature>
<name>A0A0U4HM41_BACRY</name>
<feature type="compositionally biased region" description="Acidic residues" evidence="1">
    <location>
        <begin position="474"/>
        <end position="485"/>
    </location>
</feature>
<dbReference type="CDD" id="cd09076">
    <property type="entry name" value="L1-EN"/>
    <property type="match status" value="1"/>
</dbReference>
<accession>A0A0U4HM41</accession>
<proteinExistence type="predicted"/>
<evidence type="ECO:0000256" key="1">
    <source>
        <dbReference type="SAM" id="MobiDB-lite"/>
    </source>
</evidence>
<keyword evidence="3" id="KW-0808">Transferase</keyword>
<organism evidence="3">
    <name type="scientific">Bactrocera tryoni</name>
    <name type="common">Queensland fruit fly</name>
    <name type="synonym">Tephritis tryoni</name>
    <dbReference type="NCBI Taxonomy" id="59916"/>
    <lineage>
        <taxon>Eukaryota</taxon>
        <taxon>Metazoa</taxon>
        <taxon>Ecdysozoa</taxon>
        <taxon>Arthropoda</taxon>
        <taxon>Hexapoda</taxon>
        <taxon>Insecta</taxon>
        <taxon>Pterygota</taxon>
        <taxon>Neoptera</taxon>
        <taxon>Endopterygota</taxon>
        <taxon>Diptera</taxon>
        <taxon>Brachycera</taxon>
        <taxon>Muscomorpha</taxon>
        <taxon>Tephritoidea</taxon>
        <taxon>Tephritidae</taxon>
        <taxon>Bactrocera</taxon>
        <taxon>Bactrocera</taxon>
    </lineage>
</organism>
<sequence>MKRNNQPRMRDPPFDDDHGKRNKDYDLRACTWNVRSLNWEGAAAQLVDVLVKIKADITAVQEMRWTGQGQRRVGPCDIYYSGHIKERKFGVGFVVGERLRRRVLSFTPVNERLATIRIKARFFNISLICAHAPTEEKDDVTKDAFYERLERTYESCPRHDVKIVLGDFNARVGKEGIFGTTVGKFSLHDETSPNGLRLIDFAGARNMVICSTRFQHKKIHQATWLSPDRKTTNQIDHVVIDGRHVSSVLDVRALRGPNIDSDHYLVAAKIRTRLCAAKNARQQTQGRFDVEKLQSQQTAERFSTRLALLLSESTRQQLGIRELWDGISNSLRTAATETIGFRKVQKNSWYDEECRVAAERKQAAYLATLRSTTTRAGWDRYRELKREARRICRQKKKEAEMREYEELDKLADRGNARKFYEKMRRLTEGFKTGAYSCRTPKGDLVTDAQSILKLWREHFSSLLNGSERTTPGEGEPDSPIDDDGADVPLPDHEEVRIAIARLKNNKAAGADGLPAELFKHGGEELIRSMHQLLCKIWSDESMPNDWNLSVLCPIHKKGDPTICANYRGISLLNIAYKVLSSVLCERLKPTVNKLIGPYQCGFRPGKSTTDQIFTMRQILEKTRERRIDTHHLFVDFKAAFDSTKRSCLYAAMSEFGIPAKLIRLCKLTLSNTKSSVRIGKDLSEPFDTKRGFRQGDSLSCDFFNLLLEKIVRAAELNREGTIFYKSVQLLAYADDIDIIGLNTRAVSSAFSRLDKEAKQMGLAVNEGKTKYLLSSNKQSSHSRLGSHVTVDSHNFEVVDNFVYLGTSVNTTNNVSLEIQRRITLANRCYFGLSRQLRSKVLSRRTKTKLYKSLIIPVLLYGAEAWTMTTTDESTLRVFERKVLRKIYGPLRVGHGEYRIRWNDELYEIYDDIDIVQRIKRQRLRWLGHVVRMDENTPALKVFDAVPAGGSRGRGRPPLRWKDQVEKDLASLGISNWRHVAKRRNDWRAVVNSAIIA</sequence>
<dbReference type="SUPFAM" id="SSF56219">
    <property type="entry name" value="DNase I-like"/>
    <property type="match status" value="1"/>
</dbReference>
<dbReference type="InterPro" id="IPR036691">
    <property type="entry name" value="Endo/exonu/phosph_ase_sf"/>
</dbReference>
<dbReference type="PANTHER" id="PTHR47027:SF20">
    <property type="entry name" value="REVERSE TRANSCRIPTASE-LIKE PROTEIN WITH RNA-DIRECTED DNA POLYMERASE DOMAIN"/>
    <property type="match status" value="1"/>
</dbReference>
<reference evidence="3" key="2">
    <citation type="submission" date="2015-12" db="EMBL/GenBank/DDBJ databases">
        <authorList>
            <person name="Shamseldin A."/>
            <person name="Moawad H."/>
            <person name="Abd El-Rahim W.M."/>
            <person name="Sadowsky M.J."/>
        </authorList>
    </citation>
    <scope>NUCLEOTIDE SEQUENCE</scope>
    <source>
        <strain evidence="3">Bent wings</strain>
    </source>
</reference>
<dbReference type="GO" id="GO:0003964">
    <property type="term" value="F:RNA-directed DNA polymerase activity"/>
    <property type="evidence" value="ECO:0007669"/>
    <property type="project" value="UniProtKB-KW"/>
</dbReference>